<proteinExistence type="predicted"/>
<dbReference type="AlphaFoldDB" id="A0A072VNL9"/>
<dbReference type="EnsemblPlants" id="KEH39740">
    <property type="protein sequence ID" value="KEH39740"/>
    <property type="gene ID" value="MTR_1g008575"/>
</dbReference>
<gene>
    <name evidence="1" type="ordered locus">MTR_1g008575</name>
</gene>
<sequence>MNTRFGMKERRRQKVVVMMSQWWRSRYERKTKGWGLMTTMVVVMVGPQMAVVVETVLVRTVMTLVTVGERWI</sequence>
<reference evidence="1 3" key="1">
    <citation type="journal article" date="2011" name="Nature">
        <title>The Medicago genome provides insight into the evolution of rhizobial symbioses.</title>
        <authorList>
            <person name="Young N.D."/>
            <person name="Debelle F."/>
            <person name="Oldroyd G.E."/>
            <person name="Geurts R."/>
            <person name="Cannon S.B."/>
            <person name="Udvardi M.K."/>
            <person name="Benedito V.A."/>
            <person name="Mayer K.F."/>
            <person name="Gouzy J."/>
            <person name="Schoof H."/>
            <person name="Van de Peer Y."/>
            <person name="Proost S."/>
            <person name="Cook D.R."/>
            <person name="Meyers B.C."/>
            <person name="Spannagl M."/>
            <person name="Cheung F."/>
            <person name="De Mita S."/>
            <person name="Krishnakumar V."/>
            <person name="Gundlach H."/>
            <person name="Zhou S."/>
            <person name="Mudge J."/>
            <person name="Bharti A.K."/>
            <person name="Murray J.D."/>
            <person name="Naoumkina M.A."/>
            <person name="Rosen B."/>
            <person name="Silverstein K.A."/>
            <person name="Tang H."/>
            <person name="Rombauts S."/>
            <person name="Zhao P.X."/>
            <person name="Zhou P."/>
            <person name="Barbe V."/>
            <person name="Bardou P."/>
            <person name="Bechner M."/>
            <person name="Bellec A."/>
            <person name="Berger A."/>
            <person name="Berges H."/>
            <person name="Bidwell S."/>
            <person name="Bisseling T."/>
            <person name="Choisne N."/>
            <person name="Couloux A."/>
            <person name="Denny R."/>
            <person name="Deshpande S."/>
            <person name="Dai X."/>
            <person name="Doyle J.J."/>
            <person name="Dudez A.M."/>
            <person name="Farmer A.D."/>
            <person name="Fouteau S."/>
            <person name="Franken C."/>
            <person name="Gibelin C."/>
            <person name="Gish J."/>
            <person name="Goldstein S."/>
            <person name="Gonzalez A.J."/>
            <person name="Green P.J."/>
            <person name="Hallab A."/>
            <person name="Hartog M."/>
            <person name="Hua A."/>
            <person name="Humphray S.J."/>
            <person name="Jeong D.H."/>
            <person name="Jing Y."/>
            <person name="Jocker A."/>
            <person name="Kenton S.M."/>
            <person name="Kim D.J."/>
            <person name="Klee K."/>
            <person name="Lai H."/>
            <person name="Lang C."/>
            <person name="Lin S."/>
            <person name="Macmil S.L."/>
            <person name="Magdelenat G."/>
            <person name="Matthews L."/>
            <person name="McCorrison J."/>
            <person name="Monaghan E.L."/>
            <person name="Mun J.H."/>
            <person name="Najar F.Z."/>
            <person name="Nicholson C."/>
            <person name="Noirot C."/>
            <person name="O'Bleness M."/>
            <person name="Paule C.R."/>
            <person name="Poulain J."/>
            <person name="Prion F."/>
            <person name="Qin B."/>
            <person name="Qu C."/>
            <person name="Retzel E.F."/>
            <person name="Riddle C."/>
            <person name="Sallet E."/>
            <person name="Samain S."/>
            <person name="Samson N."/>
            <person name="Sanders I."/>
            <person name="Saurat O."/>
            <person name="Scarpelli C."/>
            <person name="Schiex T."/>
            <person name="Segurens B."/>
            <person name="Severin A.J."/>
            <person name="Sherrier D.J."/>
            <person name="Shi R."/>
            <person name="Sims S."/>
            <person name="Singer S.R."/>
            <person name="Sinharoy S."/>
            <person name="Sterck L."/>
            <person name="Viollet A."/>
            <person name="Wang B.B."/>
            <person name="Wang K."/>
            <person name="Wang M."/>
            <person name="Wang X."/>
            <person name="Warfsmann J."/>
            <person name="Weissenbach J."/>
            <person name="White D.D."/>
            <person name="White J.D."/>
            <person name="Wiley G.B."/>
            <person name="Wincker P."/>
            <person name="Xing Y."/>
            <person name="Yang L."/>
            <person name="Yao Z."/>
            <person name="Ying F."/>
            <person name="Zhai J."/>
            <person name="Zhou L."/>
            <person name="Zuber A."/>
            <person name="Denarie J."/>
            <person name="Dixon R.A."/>
            <person name="May G.D."/>
            <person name="Schwartz D.C."/>
            <person name="Rogers J."/>
            <person name="Quetier F."/>
            <person name="Town C.D."/>
            <person name="Roe B.A."/>
        </authorList>
    </citation>
    <scope>NUCLEOTIDE SEQUENCE [LARGE SCALE GENOMIC DNA]</scope>
    <source>
        <strain evidence="1">A17</strain>
        <strain evidence="2 3">cv. Jemalong A17</strain>
    </source>
</reference>
<name>A0A072VNL9_MEDTR</name>
<evidence type="ECO:0000313" key="2">
    <source>
        <dbReference type="EnsemblPlants" id="KEH39740"/>
    </source>
</evidence>
<reference evidence="2" key="3">
    <citation type="submission" date="2015-04" db="UniProtKB">
        <authorList>
            <consortium name="EnsemblPlants"/>
        </authorList>
    </citation>
    <scope>IDENTIFICATION</scope>
    <source>
        <strain evidence="2">cv. Jemalong A17</strain>
    </source>
</reference>
<keyword evidence="1" id="KW-0472">Membrane</keyword>
<evidence type="ECO:0000313" key="1">
    <source>
        <dbReference type="EMBL" id="KEH39740.1"/>
    </source>
</evidence>
<dbReference type="HOGENOM" id="CLU_2725919_0_0_1"/>
<keyword evidence="1" id="KW-0812">Transmembrane</keyword>
<dbReference type="EMBL" id="CM001217">
    <property type="protein sequence ID" value="KEH39740.1"/>
    <property type="molecule type" value="Genomic_DNA"/>
</dbReference>
<dbReference type="Proteomes" id="UP000002051">
    <property type="component" value="Unassembled WGS sequence"/>
</dbReference>
<accession>A0A072VNL9</accession>
<organism evidence="1 3">
    <name type="scientific">Medicago truncatula</name>
    <name type="common">Barrel medic</name>
    <name type="synonym">Medicago tribuloides</name>
    <dbReference type="NCBI Taxonomy" id="3880"/>
    <lineage>
        <taxon>Eukaryota</taxon>
        <taxon>Viridiplantae</taxon>
        <taxon>Streptophyta</taxon>
        <taxon>Embryophyta</taxon>
        <taxon>Tracheophyta</taxon>
        <taxon>Spermatophyta</taxon>
        <taxon>Magnoliopsida</taxon>
        <taxon>eudicotyledons</taxon>
        <taxon>Gunneridae</taxon>
        <taxon>Pentapetalae</taxon>
        <taxon>rosids</taxon>
        <taxon>fabids</taxon>
        <taxon>Fabales</taxon>
        <taxon>Fabaceae</taxon>
        <taxon>Papilionoideae</taxon>
        <taxon>50 kb inversion clade</taxon>
        <taxon>NPAAA clade</taxon>
        <taxon>Hologalegina</taxon>
        <taxon>IRL clade</taxon>
        <taxon>Trifolieae</taxon>
        <taxon>Medicago</taxon>
    </lineage>
</organism>
<evidence type="ECO:0000313" key="3">
    <source>
        <dbReference type="Proteomes" id="UP000002051"/>
    </source>
</evidence>
<reference evidence="1 3" key="2">
    <citation type="journal article" date="2014" name="BMC Genomics">
        <title>An improved genome release (version Mt4.0) for the model legume Medicago truncatula.</title>
        <authorList>
            <person name="Tang H."/>
            <person name="Krishnakumar V."/>
            <person name="Bidwell S."/>
            <person name="Rosen B."/>
            <person name="Chan A."/>
            <person name="Zhou S."/>
            <person name="Gentzbittel L."/>
            <person name="Childs K.L."/>
            <person name="Yandell M."/>
            <person name="Gundlach H."/>
            <person name="Mayer K.F."/>
            <person name="Schwartz D.C."/>
            <person name="Town C.D."/>
        </authorList>
    </citation>
    <scope>GENOME REANNOTATION</scope>
    <source>
        <strain evidence="1">A17</strain>
        <strain evidence="2 3">cv. Jemalong A17</strain>
    </source>
</reference>
<protein>
    <submittedName>
        <fullName evidence="1">Transmembrane protein, putative</fullName>
    </submittedName>
</protein>
<keyword evidence="3" id="KW-1185">Reference proteome</keyword>